<dbReference type="Pfam" id="PF08239">
    <property type="entry name" value="SH3_3"/>
    <property type="match status" value="1"/>
</dbReference>
<evidence type="ECO:0000256" key="1">
    <source>
        <dbReference type="SAM" id="MobiDB-lite"/>
    </source>
</evidence>
<feature type="region of interest" description="Disordered" evidence="1">
    <location>
        <begin position="134"/>
        <end position="153"/>
    </location>
</feature>
<protein>
    <recommendedName>
        <fullName evidence="2">SH3b domain-containing protein</fullName>
    </recommendedName>
</protein>
<organism evidence="3 4">
    <name type="scientific">Daphnia magna</name>
    <dbReference type="NCBI Taxonomy" id="35525"/>
    <lineage>
        <taxon>Eukaryota</taxon>
        <taxon>Metazoa</taxon>
        <taxon>Ecdysozoa</taxon>
        <taxon>Arthropoda</taxon>
        <taxon>Crustacea</taxon>
        <taxon>Branchiopoda</taxon>
        <taxon>Diplostraca</taxon>
        <taxon>Cladocera</taxon>
        <taxon>Anomopoda</taxon>
        <taxon>Daphniidae</taxon>
        <taxon>Daphnia</taxon>
    </lineage>
</organism>
<dbReference type="InterPro" id="IPR038765">
    <property type="entry name" value="Papain-like_cys_pep_sf"/>
</dbReference>
<gene>
    <name evidence="3" type="ORF">OUZ56_033152</name>
</gene>
<sequence length="518" mass="54909">MGEHLRPERRRVGAADDNVAVRVELFCERSDVTDATPVGRPAGERKDVRRKIAHDALDLLPGKIGKIKNLYRVPRPDRLGTKGEEPVGNLEEVGVEVALLVLGGGAGRPVAGVIAGSRDFPGRRIQKCDLHGDASYYRRPSGGSPLDRLRGPLDQRFPRGFAPTQCTGRMSLQSRLLLALPLLALATLTGVGCAADDTVAEAARGLTDDTEANGDSVDEDAVTVQQFPVGTVLEATDPLNFRSAPQVADNRIQVLAEGTTVTVRGTNNGSWVPVSYRGTNGWVHGAYLKPTSGVTSGGAGDCSSGDGFYCGGNGVSGDASTLYYCRKGVPQVSERCGTTCQKQPNGVPDRCPPPATGTGATSGNYDAIDRAREWVRVGMPYCGGSNGGTDYICGGTCRRSGAANNSAWNAYRSDCSGLVSYAWALPAPGLTTAGFAPNGSGGQLVNFSDLRPGDAVNARGHIILFVRWEDKAAGKARVIEEYSCGRTATERFKYFKNEGGSKLEVVGDSRQYYAIRKD</sequence>
<dbReference type="EMBL" id="JAOYFB010000044">
    <property type="protein sequence ID" value="KAK4045528.1"/>
    <property type="molecule type" value="Genomic_DNA"/>
</dbReference>
<proteinExistence type="predicted"/>
<dbReference type="Gene3D" id="2.30.30.40">
    <property type="entry name" value="SH3 Domains"/>
    <property type="match status" value="1"/>
</dbReference>
<evidence type="ECO:0000259" key="2">
    <source>
        <dbReference type="PROSITE" id="PS51781"/>
    </source>
</evidence>
<evidence type="ECO:0000313" key="4">
    <source>
        <dbReference type="Proteomes" id="UP001234178"/>
    </source>
</evidence>
<feature type="domain" description="SH3b" evidence="2">
    <location>
        <begin position="227"/>
        <end position="292"/>
    </location>
</feature>
<accession>A0ABR0BAC3</accession>
<dbReference type="InterPro" id="IPR003646">
    <property type="entry name" value="SH3-like_bac-type"/>
</dbReference>
<evidence type="ECO:0000313" key="3">
    <source>
        <dbReference type="EMBL" id="KAK4045528.1"/>
    </source>
</evidence>
<dbReference type="Gene3D" id="3.90.1720.10">
    <property type="entry name" value="endopeptidase domain like (from Nostoc punctiforme)"/>
    <property type="match status" value="1"/>
</dbReference>
<keyword evidence="4" id="KW-1185">Reference proteome</keyword>
<reference evidence="3 4" key="1">
    <citation type="journal article" date="2023" name="Nucleic Acids Res.">
        <title>The hologenome of Daphnia magna reveals possible DNA methylation and microbiome-mediated evolution of the host genome.</title>
        <authorList>
            <person name="Chaturvedi A."/>
            <person name="Li X."/>
            <person name="Dhandapani V."/>
            <person name="Marshall H."/>
            <person name="Kissane S."/>
            <person name="Cuenca-Cambronero M."/>
            <person name="Asole G."/>
            <person name="Calvet F."/>
            <person name="Ruiz-Romero M."/>
            <person name="Marangio P."/>
            <person name="Guigo R."/>
            <person name="Rago D."/>
            <person name="Mirbahai L."/>
            <person name="Eastwood N."/>
            <person name="Colbourne J.K."/>
            <person name="Zhou J."/>
            <person name="Mallon E."/>
            <person name="Orsini L."/>
        </authorList>
    </citation>
    <scope>NUCLEOTIDE SEQUENCE [LARGE SCALE GENOMIC DNA]</scope>
    <source>
        <strain evidence="3">LRV0_1</strain>
    </source>
</reference>
<dbReference type="Proteomes" id="UP001234178">
    <property type="component" value="Unassembled WGS sequence"/>
</dbReference>
<dbReference type="SUPFAM" id="SSF54001">
    <property type="entry name" value="Cysteine proteinases"/>
    <property type="match status" value="1"/>
</dbReference>
<name>A0ABR0BAC3_9CRUS</name>
<comment type="caution">
    <text evidence="3">The sequence shown here is derived from an EMBL/GenBank/DDBJ whole genome shotgun (WGS) entry which is preliminary data.</text>
</comment>
<dbReference type="PROSITE" id="PS51781">
    <property type="entry name" value="SH3B"/>
    <property type="match status" value="1"/>
</dbReference>